<feature type="binding site" evidence="5">
    <location>
        <begin position="122"/>
        <end position="127"/>
    </location>
    <ligand>
        <name>S-adenosyl-L-methionine</name>
        <dbReference type="ChEBI" id="CHEBI:59789"/>
    </ligand>
</feature>
<keyword evidence="5" id="KW-0963">Cytoplasm</keyword>
<comment type="subunit">
    <text evidence="5">Homodimer.</text>
</comment>
<dbReference type="GO" id="GO:0070038">
    <property type="term" value="F:rRNA (pseudouridine-N3-)-methyltransferase activity"/>
    <property type="evidence" value="ECO:0007669"/>
    <property type="project" value="UniProtKB-UniRule"/>
</dbReference>
<sequence>MKVRLLSIGKDRSGLYEPAVQEYARRLGHYTRFELVELSEASGKRLKPGDAKAAEAEAILARRKPQDWLVALDERGALLDSVELSRYVGKAQTGAKDLLFIIGGDEGLDASVRDAANLTLSLSKMTLPHRLARVVLIEQLYRAFTILKGEPYHK</sequence>
<dbReference type="PIRSF" id="PIRSF004505">
    <property type="entry name" value="MT_bac"/>
    <property type="match status" value="1"/>
</dbReference>
<protein>
    <recommendedName>
        <fullName evidence="5">Ribosomal RNA large subunit methyltransferase H</fullName>
        <ecNumber evidence="5">2.1.1.177</ecNumber>
    </recommendedName>
    <alternativeName>
        <fullName evidence="5">23S rRNA (pseudouridine1915-N3)-methyltransferase</fullName>
    </alternativeName>
    <alternativeName>
        <fullName evidence="5">23S rRNA m3Psi1915 methyltransferase</fullName>
    </alternativeName>
    <alternativeName>
        <fullName evidence="5">rRNA (pseudouridine-N3-)-methyltransferase RlmH</fullName>
    </alternativeName>
</protein>
<dbReference type="EMBL" id="CP022203">
    <property type="protein sequence ID" value="ATB45659.1"/>
    <property type="molecule type" value="Genomic_DNA"/>
</dbReference>
<organism evidence="6 7">
    <name type="scientific">Corallococcus macrosporus DSM 14697</name>
    <dbReference type="NCBI Taxonomy" id="1189310"/>
    <lineage>
        <taxon>Bacteria</taxon>
        <taxon>Pseudomonadati</taxon>
        <taxon>Myxococcota</taxon>
        <taxon>Myxococcia</taxon>
        <taxon>Myxococcales</taxon>
        <taxon>Cystobacterineae</taxon>
        <taxon>Myxococcaceae</taxon>
        <taxon>Corallococcus</taxon>
    </lineage>
</organism>
<keyword evidence="2 5" id="KW-0808">Transferase</keyword>
<comment type="catalytic activity">
    <reaction evidence="5">
        <text>pseudouridine(1915) in 23S rRNA + S-adenosyl-L-methionine = N(3)-methylpseudouridine(1915) in 23S rRNA + S-adenosyl-L-homocysteine + H(+)</text>
        <dbReference type="Rhea" id="RHEA:42752"/>
        <dbReference type="Rhea" id="RHEA-COMP:10221"/>
        <dbReference type="Rhea" id="RHEA-COMP:10222"/>
        <dbReference type="ChEBI" id="CHEBI:15378"/>
        <dbReference type="ChEBI" id="CHEBI:57856"/>
        <dbReference type="ChEBI" id="CHEBI:59789"/>
        <dbReference type="ChEBI" id="CHEBI:65314"/>
        <dbReference type="ChEBI" id="CHEBI:74486"/>
        <dbReference type="EC" id="2.1.1.177"/>
    </reaction>
</comment>
<evidence type="ECO:0000256" key="5">
    <source>
        <dbReference type="HAMAP-Rule" id="MF_00658"/>
    </source>
</evidence>
<evidence type="ECO:0000313" key="7">
    <source>
        <dbReference type="Proteomes" id="UP000217343"/>
    </source>
</evidence>
<dbReference type="HAMAP" id="MF_00658">
    <property type="entry name" value="23SrRNA_methyltr_H"/>
    <property type="match status" value="1"/>
</dbReference>
<comment type="function">
    <text evidence="5">Specifically methylates the pseudouridine at position 1915 (m3Psi1915) in 23S rRNA.</text>
</comment>
<dbReference type="SUPFAM" id="SSF75217">
    <property type="entry name" value="alpha/beta knot"/>
    <property type="match status" value="1"/>
</dbReference>
<proteinExistence type="inferred from homology"/>
<evidence type="ECO:0000313" key="6">
    <source>
        <dbReference type="EMBL" id="ATB45659.1"/>
    </source>
</evidence>
<evidence type="ECO:0000256" key="1">
    <source>
        <dbReference type="ARBA" id="ARBA00022603"/>
    </source>
</evidence>
<gene>
    <name evidence="5" type="primary">rlmH</name>
    <name evidence="6" type="ORF">MYMAC_001244</name>
</gene>
<keyword evidence="1 5" id="KW-0489">Methyltransferase</keyword>
<dbReference type="Pfam" id="PF02590">
    <property type="entry name" value="SPOUT_MTase"/>
    <property type="match status" value="1"/>
</dbReference>
<name>A0A250JP67_9BACT</name>
<evidence type="ECO:0000256" key="2">
    <source>
        <dbReference type="ARBA" id="ARBA00022679"/>
    </source>
</evidence>
<dbReference type="InterPro" id="IPR003742">
    <property type="entry name" value="RlmH-like"/>
</dbReference>
<feature type="binding site" evidence="5">
    <location>
        <position position="72"/>
    </location>
    <ligand>
        <name>S-adenosyl-L-methionine</name>
        <dbReference type="ChEBI" id="CHEBI:59789"/>
    </ligand>
</feature>
<reference evidence="6 7" key="1">
    <citation type="submission" date="2017-06" db="EMBL/GenBank/DDBJ databases">
        <title>Sequencing and comparative analysis of myxobacterial genomes.</title>
        <authorList>
            <person name="Rupp O."/>
            <person name="Goesmann A."/>
            <person name="Sogaard-Andersen L."/>
        </authorList>
    </citation>
    <scope>NUCLEOTIDE SEQUENCE [LARGE SCALE GENOMIC DNA]</scope>
    <source>
        <strain evidence="6 7">DSM 14697</strain>
    </source>
</reference>
<dbReference type="InterPro" id="IPR029028">
    <property type="entry name" value="Alpha/beta_knot_MTases"/>
</dbReference>
<keyword evidence="7" id="KW-1185">Reference proteome</keyword>
<dbReference type="RefSeq" id="WP_013935604.1">
    <property type="nucleotide sequence ID" value="NZ_CP022203.1"/>
</dbReference>
<evidence type="ECO:0000256" key="4">
    <source>
        <dbReference type="ARBA" id="ARBA00038303"/>
    </source>
</evidence>
<accession>A0A250JP67</accession>
<keyword evidence="5" id="KW-0698">rRNA processing</keyword>
<dbReference type="AlphaFoldDB" id="A0A250JP67"/>
<dbReference type="Gene3D" id="3.40.1280.10">
    <property type="match status" value="1"/>
</dbReference>
<dbReference type="PANTHER" id="PTHR33603:SF1">
    <property type="entry name" value="RIBOSOMAL RNA LARGE SUBUNIT METHYLTRANSFERASE H"/>
    <property type="match status" value="1"/>
</dbReference>
<dbReference type="OrthoDB" id="9806643at2"/>
<dbReference type="CDD" id="cd18081">
    <property type="entry name" value="RlmH-like"/>
    <property type="match status" value="1"/>
</dbReference>
<dbReference type="Proteomes" id="UP000217343">
    <property type="component" value="Chromosome"/>
</dbReference>
<comment type="subcellular location">
    <subcellularLocation>
        <location evidence="5">Cytoplasm</location>
    </subcellularLocation>
</comment>
<feature type="binding site" evidence="5">
    <location>
        <position position="103"/>
    </location>
    <ligand>
        <name>S-adenosyl-L-methionine</name>
        <dbReference type="ChEBI" id="CHEBI:59789"/>
    </ligand>
</feature>
<dbReference type="KEGG" id="mmas:MYMAC_001244"/>
<dbReference type="GO" id="GO:0005737">
    <property type="term" value="C:cytoplasm"/>
    <property type="evidence" value="ECO:0007669"/>
    <property type="project" value="UniProtKB-SubCell"/>
</dbReference>
<keyword evidence="3 5" id="KW-0949">S-adenosyl-L-methionine</keyword>
<dbReference type="InterPro" id="IPR029026">
    <property type="entry name" value="tRNA_m1G_MTases_N"/>
</dbReference>
<evidence type="ECO:0000256" key="3">
    <source>
        <dbReference type="ARBA" id="ARBA00022691"/>
    </source>
</evidence>
<dbReference type="EC" id="2.1.1.177" evidence="5"/>
<comment type="similarity">
    <text evidence="4 5">Belongs to the RNA methyltransferase RlmH family.</text>
</comment>
<dbReference type="PANTHER" id="PTHR33603">
    <property type="entry name" value="METHYLTRANSFERASE"/>
    <property type="match status" value="1"/>
</dbReference>